<evidence type="ECO:0000313" key="3">
    <source>
        <dbReference type="EMBL" id="MBC8317046.1"/>
    </source>
</evidence>
<accession>A0A8J6TBL7</accession>
<comment type="caution">
    <text evidence="3">The sequence shown here is derived from an EMBL/GenBank/DDBJ whole genome shotgun (WGS) entry which is preliminary data.</text>
</comment>
<evidence type="ECO:0000313" key="4">
    <source>
        <dbReference type="Proteomes" id="UP000614424"/>
    </source>
</evidence>
<evidence type="ECO:0000256" key="1">
    <source>
        <dbReference type="SAM" id="MobiDB-lite"/>
    </source>
</evidence>
<reference evidence="3 4" key="1">
    <citation type="submission" date="2020-08" db="EMBL/GenBank/DDBJ databases">
        <title>Bridging the membrane lipid divide: bacteria of the FCB group superphylum have the potential to synthesize archaeal ether lipids.</title>
        <authorList>
            <person name="Villanueva L."/>
            <person name="Von Meijenfeldt F.A.B."/>
            <person name="Westbye A.B."/>
            <person name="Yadav S."/>
            <person name="Hopmans E.C."/>
            <person name="Dutilh B.E."/>
            <person name="Sinninghe Damste J.S."/>
        </authorList>
    </citation>
    <scope>NUCLEOTIDE SEQUENCE [LARGE SCALE GENOMIC DNA]</scope>
    <source>
        <strain evidence="3">NIOZ-UU47</strain>
    </source>
</reference>
<protein>
    <recommendedName>
        <fullName evidence="5">FlgO domain-containing protein</fullName>
    </recommendedName>
</protein>
<dbReference type="Proteomes" id="UP000614424">
    <property type="component" value="Unassembled WGS sequence"/>
</dbReference>
<name>A0A8J6TBL7_9BACT</name>
<dbReference type="Gene3D" id="3.40.50.10610">
    <property type="entry name" value="ABC-type transport auxiliary lipoprotein component"/>
    <property type="match status" value="1"/>
</dbReference>
<keyword evidence="2" id="KW-0472">Membrane</keyword>
<sequence length="314" mass="33556">MNGNQAIVRISRNGDVKGGTFRSTLRLRGGGPEMKGKISVFLILALFGVLSLGTCPGLAEEGNKSTHEATTQDPGAGGEVTSLLDGIKETEDPAQLNSVHGAVKKLAGQLISGLEKTRPGTPLKIVVHDLLGPGKDKDLTMLGLYASHKLVTQLVNCGKFAKVLERDEFDRLIADQMFEQEGPFDEKTVHDPAEKIGMDATVYGQIIRAGKGLEIHAKIVDSSSEVLSKGEVSLPDMPMAKDPVRTTFTVVTIPSWSGVLVTIGGQTKETGEGIAIFELPAGERTLVIRGTGVKAFTKTVYPSDEDSNYYHALE</sequence>
<evidence type="ECO:0008006" key="5">
    <source>
        <dbReference type="Google" id="ProtNLM"/>
    </source>
</evidence>
<keyword evidence="2" id="KW-1133">Transmembrane helix</keyword>
<dbReference type="AlphaFoldDB" id="A0A8J6TBL7"/>
<dbReference type="EMBL" id="JACNJZ010000067">
    <property type="protein sequence ID" value="MBC8317046.1"/>
    <property type="molecule type" value="Genomic_DNA"/>
</dbReference>
<feature type="transmembrane region" description="Helical" evidence="2">
    <location>
        <begin position="38"/>
        <end position="59"/>
    </location>
</feature>
<feature type="region of interest" description="Disordered" evidence="1">
    <location>
        <begin position="60"/>
        <end position="81"/>
    </location>
</feature>
<gene>
    <name evidence="3" type="ORF">H8E41_04010</name>
</gene>
<feature type="non-terminal residue" evidence="3">
    <location>
        <position position="314"/>
    </location>
</feature>
<organism evidence="3 4">
    <name type="scientific">Candidatus Desulfobia pelagia</name>
    <dbReference type="NCBI Taxonomy" id="2841692"/>
    <lineage>
        <taxon>Bacteria</taxon>
        <taxon>Pseudomonadati</taxon>
        <taxon>Thermodesulfobacteriota</taxon>
        <taxon>Desulfobulbia</taxon>
        <taxon>Desulfobulbales</taxon>
        <taxon>Desulfobulbaceae</taxon>
        <taxon>Candidatus Desulfobia</taxon>
    </lineage>
</organism>
<keyword evidence="2" id="KW-0812">Transmembrane</keyword>
<evidence type="ECO:0000256" key="2">
    <source>
        <dbReference type="SAM" id="Phobius"/>
    </source>
</evidence>
<proteinExistence type="predicted"/>